<evidence type="ECO:0000313" key="2">
    <source>
        <dbReference type="Proteomes" id="UP001231189"/>
    </source>
</evidence>
<gene>
    <name evidence="1" type="ORF">QYE76_003341</name>
</gene>
<keyword evidence="2" id="KW-1185">Reference proteome</keyword>
<dbReference type="Proteomes" id="UP001231189">
    <property type="component" value="Unassembled WGS sequence"/>
</dbReference>
<evidence type="ECO:0000313" key="1">
    <source>
        <dbReference type="EMBL" id="KAK1629026.1"/>
    </source>
</evidence>
<organism evidence="1 2">
    <name type="scientific">Lolium multiflorum</name>
    <name type="common">Italian ryegrass</name>
    <name type="synonym">Lolium perenne subsp. multiflorum</name>
    <dbReference type="NCBI Taxonomy" id="4521"/>
    <lineage>
        <taxon>Eukaryota</taxon>
        <taxon>Viridiplantae</taxon>
        <taxon>Streptophyta</taxon>
        <taxon>Embryophyta</taxon>
        <taxon>Tracheophyta</taxon>
        <taxon>Spermatophyta</taxon>
        <taxon>Magnoliopsida</taxon>
        <taxon>Liliopsida</taxon>
        <taxon>Poales</taxon>
        <taxon>Poaceae</taxon>
        <taxon>BOP clade</taxon>
        <taxon>Pooideae</taxon>
        <taxon>Poodae</taxon>
        <taxon>Poeae</taxon>
        <taxon>Poeae Chloroplast Group 2 (Poeae type)</taxon>
        <taxon>Loliodinae</taxon>
        <taxon>Loliinae</taxon>
        <taxon>Lolium</taxon>
    </lineage>
</organism>
<sequence>MCKSELRTLAILERRWPLIQRKIQELCYRNTVQLPAGAAAAVWAHSASRVAFCILDNYCYKGSDDVFNFFQMSLSQRKVCYPSSFIFLFITWHCIRPTMASHFARSHQEGGKESNEIRSKYNINFDGIIVSHLDVQIQELIFHGNGVMHTKSYI</sequence>
<protein>
    <submittedName>
        <fullName evidence="1">Uncharacterized protein</fullName>
    </submittedName>
</protein>
<reference evidence="1" key="1">
    <citation type="submission" date="2023-07" db="EMBL/GenBank/DDBJ databases">
        <title>A chromosome-level genome assembly of Lolium multiflorum.</title>
        <authorList>
            <person name="Chen Y."/>
            <person name="Copetti D."/>
            <person name="Kolliker R."/>
            <person name="Studer B."/>
        </authorList>
    </citation>
    <scope>NUCLEOTIDE SEQUENCE</scope>
    <source>
        <strain evidence="1">02402/16</strain>
        <tissue evidence="1">Leaf</tissue>
    </source>
</reference>
<name>A0AAD8W1H1_LOLMU</name>
<dbReference type="EMBL" id="JAUUTY010000005">
    <property type="protein sequence ID" value="KAK1629026.1"/>
    <property type="molecule type" value="Genomic_DNA"/>
</dbReference>
<comment type="caution">
    <text evidence="1">The sequence shown here is derived from an EMBL/GenBank/DDBJ whole genome shotgun (WGS) entry which is preliminary data.</text>
</comment>
<proteinExistence type="predicted"/>
<dbReference type="AlphaFoldDB" id="A0AAD8W1H1"/>
<accession>A0AAD8W1H1</accession>